<dbReference type="PROSITE" id="PS51257">
    <property type="entry name" value="PROKAR_LIPOPROTEIN"/>
    <property type="match status" value="1"/>
</dbReference>
<feature type="compositionally biased region" description="Low complexity" evidence="1">
    <location>
        <begin position="85"/>
        <end position="95"/>
    </location>
</feature>
<evidence type="ECO:0008006" key="4">
    <source>
        <dbReference type="Google" id="ProtNLM"/>
    </source>
</evidence>
<feature type="region of interest" description="Disordered" evidence="1">
    <location>
        <begin position="22"/>
        <end position="97"/>
    </location>
</feature>
<dbReference type="RefSeq" id="WP_247378634.1">
    <property type="nucleotide sequence ID" value="NZ_JALLGV010000005.1"/>
</dbReference>
<sequence>MTDHRLSRRRLLALVGATVTAGCGQGGSNINSTRFARNDRKPKSVATETASDDAAVEDSSVEINIETETETKTERREQPRDDPEGTQTPEPTPTGAERLETATQYLNESLDAYATVDGASSVLEVDASTTAFDAKEVRAKISKANTALDEAKQSPDVDDQTVTTLRTAGKAVDRLVACQVAVIEAYEQFDRAFTGIFDEEFHTARSALSKLELKRSQASDTLETFTRETAASDFARLEGISSASYSSKVEQFSAEITGFEEVHDPMNRFRRGVEQFAGGVDLYVGKSFRNAQRELLSSLNGFEISATNLRSVKKPNSLGDQIGDLRGAAGALKRGTDDLIESCRAGRNHNSGDRQSNLNSAIAAYNRSGDVRSLPSYEELKDEM</sequence>
<comment type="caution">
    <text evidence="2">The sequence shown here is derived from an EMBL/GenBank/DDBJ whole genome shotgun (WGS) entry which is preliminary data.</text>
</comment>
<feature type="compositionally biased region" description="Basic and acidic residues" evidence="1">
    <location>
        <begin position="69"/>
        <end position="83"/>
    </location>
</feature>
<evidence type="ECO:0000313" key="3">
    <source>
        <dbReference type="Proteomes" id="UP001597119"/>
    </source>
</evidence>
<feature type="compositionally biased region" description="Acidic residues" evidence="1">
    <location>
        <begin position="50"/>
        <end position="68"/>
    </location>
</feature>
<accession>A0ABD6CHT6</accession>
<dbReference type="EMBL" id="JBHUDJ010000014">
    <property type="protein sequence ID" value="MFD1588983.1"/>
    <property type="molecule type" value="Genomic_DNA"/>
</dbReference>
<dbReference type="AlphaFoldDB" id="A0ABD6CHT6"/>
<protein>
    <recommendedName>
        <fullName evidence="4">DUF3829 domain-containing protein</fullName>
    </recommendedName>
</protein>
<evidence type="ECO:0000313" key="2">
    <source>
        <dbReference type="EMBL" id="MFD1588983.1"/>
    </source>
</evidence>
<dbReference type="Proteomes" id="UP001597119">
    <property type="component" value="Unassembled WGS sequence"/>
</dbReference>
<proteinExistence type="predicted"/>
<organism evidence="2 3">
    <name type="scientific">Halorientalis brevis</name>
    <dbReference type="NCBI Taxonomy" id="1126241"/>
    <lineage>
        <taxon>Archaea</taxon>
        <taxon>Methanobacteriati</taxon>
        <taxon>Methanobacteriota</taxon>
        <taxon>Stenosarchaea group</taxon>
        <taxon>Halobacteria</taxon>
        <taxon>Halobacteriales</taxon>
        <taxon>Haloarculaceae</taxon>
        <taxon>Halorientalis</taxon>
    </lineage>
</organism>
<evidence type="ECO:0000256" key="1">
    <source>
        <dbReference type="SAM" id="MobiDB-lite"/>
    </source>
</evidence>
<dbReference type="PROSITE" id="PS51318">
    <property type="entry name" value="TAT"/>
    <property type="match status" value="1"/>
</dbReference>
<gene>
    <name evidence="2" type="ORF">ACFR9U_18545</name>
</gene>
<dbReference type="InterPro" id="IPR006311">
    <property type="entry name" value="TAT_signal"/>
</dbReference>
<name>A0ABD6CHT6_9EURY</name>
<reference evidence="2 3" key="1">
    <citation type="journal article" date="2019" name="Int. J. Syst. Evol. Microbiol.">
        <title>The Global Catalogue of Microorganisms (GCM) 10K type strain sequencing project: providing services to taxonomists for standard genome sequencing and annotation.</title>
        <authorList>
            <consortium name="The Broad Institute Genomics Platform"/>
            <consortium name="The Broad Institute Genome Sequencing Center for Infectious Disease"/>
            <person name="Wu L."/>
            <person name="Ma J."/>
        </authorList>
    </citation>
    <scope>NUCLEOTIDE SEQUENCE [LARGE SCALE GENOMIC DNA]</scope>
    <source>
        <strain evidence="2 3">CGMCC 1.12125</strain>
    </source>
</reference>
<keyword evidence="3" id="KW-1185">Reference proteome</keyword>